<evidence type="ECO:0000313" key="2">
    <source>
        <dbReference type="EMBL" id="KZS39462.1"/>
    </source>
</evidence>
<feature type="transmembrane region" description="Helical" evidence="1">
    <location>
        <begin position="87"/>
        <end position="112"/>
    </location>
</feature>
<gene>
    <name evidence="2" type="ORF">AWE51_10520</name>
</gene>
<feature type="transmembrane region" description="Helical" evidence="1">
    <location>
        <begin position="168"/>
        <end position="185"/>
    </location>
</feature>
<keyword evidence="1" id="KW-0472">Membrane</keyword>
<feature type="transmembrane region" description="Helical" evidence="1">
    <location>
        <begin position="191"/>
        <end position="211"/>
    </location>
</feature>
<feature type="transmembrane region" description="Helical" evidence="1">
    <location>
        <begin position="51"/>
        <end position="75"/>
    </location>
</feature>
<keyword evidence="1" id="KW-0812">Transmembrane</keyword>
<sequence>MNNQKIGGIAGIIEAVLYIIGFVVLFFFMAPAMDTDKTELDKLKFVLDNKALFQCWNLLIYVIFGLVLIPLTIAIHENFKDKSLIGIKVIPILGFIWSCLVISSGMIANIGLETVNDLFTENNTVALTSWRIIESIQNGLGGGVEVVGGLWVFLISGYGLREKVFHKALNFLGLIVGVSGIITMIPGLKDVGAIFGLTQIFWFVWIGIIMLKHKTSKVN</sequence>
<reference evidence="2 3" key="1">
    <citation type="submission" date="2016-01" db="EMBL/GenBank/DDBJ databases">
        <title>The draft genome sequence of Aquimarina sp. RZW4-3-2.</title>
        <authorList>
            <person name="Wang Y."/>
        </authorList>
    </citation>
    <scope>NUCLEOTIDE SEQUENCE [LARGE SCALE GENOMIC DNA]</scope>
    <source>
        <strain evidence="2 3">RZW4-3-2</strain>
    </source>
</reference>
<evidence type="ECO:0000313" key="3">
    <source>
        <dbReference type="Proteomes" id="UP000076715"/>
    </source>
</evidence>
<dbReference type="Proteomes" id="UP000076715">
    <property type="component" value="Unassembled WGS sequence"/>
</dbReference>
<evidence type="ECO:0008006" key="4">
    <source>
        <dbReference type="Google" id="ProtNLM"/>
    </source>
</evidence>
<organism evidence="2 3">
    <name type="scientific">Aquimarina aggregata</name>
    <dbReference type="NCBI Taxonomy" id="1642818"/>
    <lineage>
        <taxon>Bacteria</taxon>
        <taxon>Pseudomonadati</taxon>
        <taxon>Bacteroidota</taxon>
        <taxon>Flavobacteriia</taxon>
        <taxon>Flavobacteriales</taxon>
        <taxon>Flavobacteriaceae</taxon>
        <taxon>Aquimarina</taxon>
    </lineage>
</organism>
<keyword evidence="3" id="KW-1185">Reference proteome</keyword>
<accession>A0A162Z013</accession>
<comment type="caution">
    <text evidence="2">The sequence shown here is derived from an EMBL/GenBank/DDBJ whole genome shotgun (WGS) entry which is preliminary data.</text>
</comment>
<dbReference type="RefSeq" id="WP_066317775.1">
    <property type="nucleotide sequence ID" value="NZ_LQRT01000035.1"/>
</dbReference>
<feature type="transmembrane region" description="Helical" evidence="1">
    <location>
        <begin position="12"/>
        <end position="31"/>
    </location>
</feature>
<proteinExistence type="predicted"/>
<dbReference type="AlphaFoldDB" id="A0A162Z013"/>
<protein>
    <recommendedName>
        <fullName evidence="4">DUF4386 domain-containing protein</fullName>
    </recommendedName>
</protein>
<evidence type="ECO:0000256" key="1">
    <source>
        <dbReference type="SAM" id="Phobius"/>
    </source>
</evidence>
<dbReference type="EMBL" id="LQRT01000035">
    <property type="protein sequence ID" value="KZS39462.1"/>
    <property type="molecule type" value="Genomic_DNA"/>
</dbReference>
<keyword evidence="1" id="KW-1133">Transmembrane helix</keyword>
<name>A0A162Z013_9FLAO</name>
<dbReference type="STRING" id="1642818.AWE51_10520"/>